<proteinExistence type="predicted"/>
<gene>
    <name evidence="4" type="ORF">RFI_17290</name>
</gene>
<dbReference type="Gene3D" id="3.40.50.1820">
    <property type="entry name" value="alpha/beta hydrolase"/>
    <property type="match status" value="1"/>
</dbReference>
<keyword evidence="5" id="KW-1185">Reference proteome</keyword>
<dbReference type="InterPro" id="IPR001375">
    <property type="entry name" value="Peptidase_S9_cat"/>
</dbReference>
<accession>X6N3Q7</accession>
<evidence type="ECO:0000259" key="3">
    <source>
        <dbReference type="Pfam" id="PF20434"/>
    </source>
</evidence>
<comment type="caution">
    <text evidence="4">The sequence shown here is derived from an EMBL/GenBank/DDBJ whole genome shotgun (WGS) entry which is preliminary data.</text>
</comment>
<evidence type="ECO:0000256" key="1">
    <source>
        <dbReference type="ARBA" id="ARBA00022801"/>
    </source>
</evidence>
<dbReference type="SUPFAM" id="SSF53474">
    <property type="entry name" value="alpha/beta-Hydrolases"/>
    <property type="match status" value="1"/>
</dbReference>
<dbReference type="InterPro" id="IPR050300">
    <property type="entry name" value="GDXG_lipolytic_enzyme"/>
</dbReference>
<reference evidence="4 5" key="1">
    <citation type="journal article" date="2013" name="Curr. Biol.">
        <title>The Genome of the Foraminiferan Reticulomyxa filosa.</title>
        <authorList>
            <person name="Glockner G."/>
            <person name="Hulsmann N."/>
            <person name="Schleicher M."/>
            <person name="Noegel A.A."/>
            <person name="Eichinger L."/>
            <person name="Gallinger C."/>
            <person name="Pawlowski J."/>
            <person name="Sierra R."/>
            <person name="Euteneuer U."/>
            <person name="Pillet L."/>
            <person name="Moustafa A."/>
            <person name="Platzer M."/>
            <person name="Groth M."/>
            <person name="Szafranski K."/>
            <person name="Schliwa M."/>
        </authorList>
    </citation>
    <scope>NUCLEOTIDE SEQUENCE [LARGE SCALE GENOMIC DNA]</scope>
</reference>
<evidence type="ECO:0000313" key="4">
    <source>
        <dbReference type="EMBL" id="ETO19932.1"/>
    </source>
</evidence>
<dbReference type="GO" id="GO:0006508">
    <property type="term" value="P:proteolysis"/>
    <property type="evidence" value="ECO:0007669"/>
    <property type="project" value="InterPro"/>
</dbReference>
<keyword evidence="1" id="KW-0378">Hydrolase</keyword>
<protein>
    <recommendedName>
        <fullName evidence="6">Carboxylic ester hydrolase</fullName>
    </recommendedName>
</protein>
<dbReference type="InterPro" id="IPR029058">
    <property type="entry name" value="AB_hydrolase_fold"/>
</dbReference>
<name>X6N3Q7_RETFI</name>
<dbReference type="Pfam" id="PF00326">
    <property type="entry name" value="Peptidase_S9"/>
    <property type="match status" value="1"/>
</dbReference>
<evidence type="ECO:0000313" key="5">
    <source>
        <dbReference type="Proteomes" id="UP000023152"/>
    </source>
</evidence>
<dbReference type="EMBL" id="ASPP01013139">
    <property type="protein sequence ID" value="ETO19932.1"/>
    <property type="molecule type" value="Genomic_DNA"/>
</dbReference>
<dbReference type="PANTHER" id="PTHR48081:SF33">
    <property type="entry name" value="KYNURENINE FORMAMIDASE"/>
    <property type="match status" value="1"/>
</dbReference>
<dbReference type="GO" id="GO:0008236">
    <property type="term" value="F:serine-type peptidase activity"/>
    <property type="evidence" value="ECO:0007669"/>
    <property type="project" value="InterPro"/>
</dbReference>
<dbReference type="OrthoDB" id="6495301at2759"/>
<feature type="non-terminal residue" evidence="4">
    <location>
        <position position="1"/>
    </location>
</feature>
<organism evidence="4 5">
    <name type="scientific">Reticulomyxa filosa</name>
    <dbReference type="NCBI Taxonomy" id="46433"/>
    <lineage>
        <taxon>Eukaryota</taxon>
        <taxon>Sar</taxon>
        <taxon>Rhizaria</taxon>
        <taxon>Retaria</taxon>
        <taxon>Foraminifera</taxon>
        <taxon>Monothalamids</taxon>
        <taxon>Reticulomyxidae</taxon>
        <taxon>Reticulomyxa</taxon>
    </lineage>
</organism>
<dbReference type="PANTHER" id="PTHR48081">
    <property type="entry name" value="AB HYDROLASE SUPERFAMILY PROTEIN C4A8.06C"/>
    <property type="match status" value="1"/>
</dbReference>
<evidence type="ECO:0000259" key="2">
    <source>
        <dbReference type="Pfam" id="PF00326"/>
    </source>
</evidence>
<feature type="domain" description="BD-FAE-like" evidence="3">
    <location>
        <begin position="25"/>
        <end position="113"/>
    </location>
</feature>
<evidence type="ECO:0008006" key="6">
    <source>
        <dbReference type="Google" id="ProtNLM"/>
    </source>
</evidence>
<feature type="domain" description="Peptidase S9 prolyl oligopeptidase catalytic" evidence="2">
    <location>
        <begin position="189"/>
        <end position="251"/>
    </location>
</feature>
<dbReference type="Pfam" id="PF20434">
    <property type="entry name" value="BD-FAE"/>
    <property type="match status" value="1"/>
</dbReference>
<dbReference type="InterPro" id="IPR049492">
    <property type="entry name" value="BD-FAE-like_dom"/>
</dbReference>
<dbReference type="Proteomes" id="UP000023152">
    <property type="component" value="Unassembled WGS sequence"/>
</dbReference>
<sequence length="345" mass="39639">GREEMKKKKLCIQFEFIGRNGGTISDMIEDVDQAVQWVMDHIESYGGDISRIFLCGQSAGAHISTMLLLQRVKEEYYKQNENNSDIKKHWIPTDLAGYISIAGPCNLVDLKDHIDKRGLYIDVLNHIMENDLRKYSPFYALCQFKPCFGTGIANRRYVLKDLKDMNLPTIDREECNEYDLQVTGKNGELTPLQPTSNNRDGLIPLDLCPVFLFHGQNDQSVPVSGTTTFAKYLEKLNVETYIKVYQNKTHTGPIIEDPIEGNDPLICDVLKVIYPNNNMERVVNEIQENIKGHMKIPSCIVAMARHQYNNKKNQNASRVSLIFFYFDNMFERLLVYGPNNTQIKR</sequence>
<dbReference type="AlphaFoldDB" id="X6N3Q7"/>